<reference evidence="1" key="2">
    <citation type="submission" date="2025-09" db="UniProtKB">
        <authorList>
            <consortium name="EnsemblPlants"/>
        </authorList>
    </citation>
    <scope>IDENTIFICATION</scope>
</reference>
<organism evidence="1 2">
    <name type="scientific">Avena sativa</name>
    <name type="common">Oat</name>
    <dbReference type="NCBI Taxonomy" id="4498"/>
    <lineage>
        <taxon>Eukaryota</taxon>
        <taxon>Viridiplantae</taxon>
        <taxon>Streptophyta</taxon>
        <taxon>Embryophyta</taxon>
        <taxon>Tracheophyta</taxon>
        <taxon>Spermatophyta</taxon>
        <taxon>Magnoliopsida</taxon>
        <taxon>Liliopsida</taxon>
        <taxon>Poales</taxon>
        <taxon>Poaceae</taxon>
        <taxon>BOP clade</taxon>
        <taxon>Pooideae</taxon>
        <taxon>Poodae</taxon>
        <taxon>Poeae</taxon>
        <taxon>Poeae Chloroplast Group 1 (Aveneae type)</taxon>
        <taxon>Aveninae</taxon>
        <taxon>Avena</taxon>
    </lineage>
</organism>
<accession>A0ACD6A058</accession>
<dbReference type="EnsemblPlants" id="AVESA.00010b.r2.7CG0656780.1">
    <property type="protein sequence ID" value="AVESA.00010b.r2.7CG0656780.1.CDS"/>
    <property type="gene ID" value="AVESA.00010b.r2.7CG0656780"/>
</dbReference>
<proteinExistence type="predicted"/>
<dbReference type="Proteomes" id="UP001732700">
    <property type="component" value="Chromosome 7C"/>
</dbReference>
<keyword evidence="2" id="KW-1185">Reference proteome</keyword>
<sequence>MAGPRDELIEHLVGVGAEMGEPRQVQLPLKTATIYGPAGMGKTTLANLVYEMIGSKFDSRAFVSVPPGGNTTEVLARIFEQVAADTSVPVASTEASMEEHLIDIISNFLKDKRYLVIIDDIWNWKEWEVIAKSLPENNLGSRIVGTTSINEVAKKLCKDLHGPNALLHKLLPEWKNKKGWAYKIDNVDITTQMIVMKANLLAEGFDYEHPIVHMCDGTPLAVCCMLSAVAEERSKQALQGIHPKACDVQDKIQKQVMQNGIQNTPGFEPLVESFQLALDDVPHHMLKTCLLFSSIYPDGHNFVKKDLVIRWISEGFVYAEGEANGYFEELVNRGFFMQSVCSELGMHPMMRNFLGWKSRQDNFITCSSEITPSYNNTCRVRRLCIYNSPCGSRDGAEDPLSLLDWYHIQSLIVYEYIERVPFEKLERVRVLDLCWINRLLDHELKDICGLVRLRHLLGFERVHRIRQVPPEIVRLQCLETFETGGDEFTPLAGFIGDLQQLKTLVLRSSAMKELPREIARLQQLETLDISGTPITHVPKEIGSLQELKTLDISGTPITQLPKEIGSLQQLKTLDISDTPITQLPKEIGRLQQLNILDISRTPITQLPKEIVKLQHLEHLLMSGTQVVKLPREIVALKELKRLILGKSITALPLEVCALVELPDCIVEALNKSNLISVLASEMLSFKPSDFREDGGGGIVVGAKQMHIPRWIKEHFNDLSMLDVRICKLDEEGLKILREMPHLWKLTLRFEVVPTEPVVIGSQGFANLKILTVDSRMPRVTFQKGAMPKLSNLTFEFQFYNGQPNKDPVGTNHLSGLWRIDFVCNQDWYPGGGDSKCIRATIDMVTKEVRDSTSRSYGPILYVCGRKEAINLPVEMEEAMSSVAGETEDEIGHRILLWKEAQEQRRRTGAIMEKKEMISRVCETEHAIYPTIDSFITQAQELSSSVLCVGDRKEDMEMMSRAGETTTEHEIWPTIGSLIAEAQEHSSYDRKEDTGLPTSHPPPLEMGRPPRFYSESDNDIPIMYPVELLLCGKIKRKEHTRRRGAVAKVDKGEEEEHRRS</sequence>
<reference evidence="1" key="1">
    <citation type="submission" date="2021-05" db="EMBL/GenBank/DDBJ databases">
        <authorList>
            <person name="Scholz U."/>
            <person name="Mascher M."/>
            <person name="Fiebig A."/>
        </authorList>
    </citation>
    <scope>NUCLEOTIDE SEQUENCE [LARGE SCALE GENOMIC DNA]</scope>
</reference>
<evidence type="ECO:0000313" key="1">
    <source>
        <dbReference type="EnsemblPlants" id="AVESA.00010b.r2.7CG0656780.1.CDS"/>
    </source>
</evidence>
<evidence type="ECO:0000313" key="2">
    <source>
        <dbReference type="Proteomes" id="UP001732700"/>
    </source>
</evidence>
<protein>
    <submittedName>
        <fullName evidence="1">Uncharacterized protein</fullName>
    </submittedName>
</protein>
<name>A0ACD6A058_AVESA</name>